<protein>
    <submittedName>
        <fullName evidence="2">VWFA domain-containing protein</fullName>
    </submittedName>
</protein>
<dbReference type="AlphaFoldDB" id="A0A1I7X4F0"/>
<dbReference type="InterPro" id="IPR036465">
    <property type="entry name" value="vWFA_dom_sf"/>
</dbReference>
<dbReference type="Proteomes" id="UP000095283">
    <property type="component" value="Unplaced"/>
</dbReference>
<organism evidence="1 2">
    <name type="scientific">Heterorhabditis bacteriophora</name>
    <name type="common">Entomopathogenic nematode worm</name>
    <dbReference type="NCBI Taxonomy" id="37862"/>
    <lineage>
        <taxon>Eukaryota</taxon>
        <taxon>Metazoa</taxon>
        <taxon>Ecdysozoa</taxon>
        <taxon>Nematoda</taxon>
        <taxon>Chromadorea</taxon>
        <taxon>Rhabditida</taxon>
        <taxon>Rhabditina</taxon>
        <taxon>Rhabditomorpha</taxon>
        <taxon>Strongyloidea</taxon>
        <taxon>Heterorhabditidae</taxon>
        <taxon>Heterorhabditis</taxon>
    </lineage>
</organism>
<evidence type="ECO:0000313" key="2">
    <source>
        <dbReference type="WBParaSite" id="Hba_12478"/>
    </source>
</evidence>
<dbReference type="SUPFAM" id="SSF53300">
    <property type="entry name" value="vWA-like"/>
    <property type="match status" value="1"/>
</dbReference>
<sequence>MWQRFMTREWNLNGSLCPIHHILQTSPTDFCLFLSLDNQRRNKQVNSGNDLKESVKLFCFIEYTCPPLLDMAFVLDTSGSIEEIYQEHVRWTVAIVDALPVHREAVRVTTIQLVYPTIDGI</sequence>
<name>A0A1I7X4F0_HETBA</name>
<dbReference type="Gene3D" id="3.40.50.410">
    <property type="entry name" value="von Willebrand factor, type A domain"/>
    <property type="match status" value="1"/>
</dbReference>
<dbReference type="WBParaSite" id="Hba_12478">
    <property type="protein sequence ID" value="Hba_12478"/>
    <property type="gene ID" value="Hba_12478"/>
</dbReference>
<proteinExistence type="predicted"/>
<keyword evidence="1" id="KW-1185">Reference proteome</keyword>
<evidence type="ECO:0000313" key="1">
    <source>
        <dbReference type="Proteomes" id="UP000095283"/>
    </source>
</evidence>
<accession>A0A1I7X4F0</accession>
<reference evidence="2" key="1">
    <citation type="submission" date="2016-11" db="UniProtKB">
        <authorList>
            <consortium name="WormBaseParasite"/>
        </authorList>
    </citation>
    <scope>IDENTIFICATION</scope>
</reference>